<dbReference type="AlphaFoldDB" id="A0A6L9EB00"/>
<feature type="domain" description="PLD phosphodiesterase" evidence="14">
    <location>
        <begin position="204"/>
        <end position="231"/>
    </location>
</feature>
<evidence type="ECO:0000256" key="1">
    <source>
        <dbReference type="ARBA" id="ARBA00004651"/>
    </source>
</evidence>
<keyword evidence="3 12" id="KW-0444">Lipid biosynthesis</keyword>
<dbReference type="PANTHER" id="PTHR21248">
    <property type="entry name" value="CARDIOLIPIN SYNTHASE"/>
    <property type="match status" value="1"/>
</dbReference>
<evidence type="ECO:0000256" key="10">
    <source>
        <dbReference type="ARBA" id="ARBA00023209"/>
    </source>
</evidence>
<feature type="transmembrane region" description="Helical" evidence="12">
    <location>
        <begin position="32"/>
        <end position="52"/>
    </location>
</feature>
<evidence type="ECO:0000256" key="13">
    <source>
        <dbReference type="NCBIfam" id="TIGR04265"/>
    </source>
</evidence>
<evidence type="ECO:0000256" key="3">
    <source>
        <dbReference type="ARBA" id="ARBA00022516"/>
    </source>
</evidence>
<name>A0A6L9EB00_9FLAO</name>
<dbReference type="Pfam" id="PF13091">
    <property type="entry name" value="PLDc_2"/>
    <property type="match status" value="2"/>
</dbReference>
<dbReference type="PANTHER" id="PTHR21248:SF22">
    <property type="entry name" value="PHOSPHOLIPASE D"/>
    <property type="match status" value="1"/>
</dbReference>
<keyword evidence="5 12" id="KW-0812">Transmembrane</keyword>
<dbReference type="GO" id="GO:0008808">
    <property type="term" value="F:cardiolipin synthase activity"/>
    <property type="evidence" value="ECO:0007669"/>
    <property type="project" value="UniProtKB-UniRule"/>
</dbReference>
<feature type="active site" evidence="12">
    <location>
        <position position="386"/>
    </location>
</feature>
<dbReference type="GO" id="GO:0032049">
    <property type="term" value="P:cardiolipin biosynthetic process"/>
    <property type="evidence" value="ECO:0007669"/>
    <property type="project" value="UniProtKB-UniRule"/>
</dbReference>
<evidence type="ECO:0000256" key="8">
    <source>
        <dbReference type="ARBA" id="ARBA00023098"/>
    </source>
</evidence>
<evidence type="ECO:0000256" key="5">
    <source>
        <dbReference type="ARBA" id="ARBA00022692"/>
    </source>
</evidence>
<keyword evidence="10 12" id="KW-0594">Phospholipid biosynthesis</keyword>
<keyword evidence="16" id="KW-1185">Reference proteome</keyword>
<feature type="active site" evidence="12">
    <location>
        <position position="209"/>
    </location>
</feature>
<dbReference type="EC" id="2.7.8.-" evidence="12 13"/>
<comment type="subcellular location">
    <subcellularLocation>
        <location evidence="1 12">Cell membrane</location>
        <topology evidence="1 12">Multi-pass membrane protein</topology>
    </subcellularLocation>
</comment>
<comment type="caution">
    <text evidence="15">The sequence shown here is derived from an EMBL/GenBank/DDBJ whole genome shotgun (WGS) entry which is preliminary data.</text>
</comment>
<keyword evidence="11 12" id="KW-1208">Phospholipid metabolism</keyword>
<dbReference type="SMART" id="SM00155">
    <property type="entry name" value="PLDc"/>
    <property type="match status" value="2"/>
</dbReference>
<comment type="catalytic activity">
    <reaction evidence="12">
        <text>2 a 1,2-diacyl-sn-glycero-3-phospho-(1'-sn-glycerol) = a cardiolipin + glycerol</text>
        <dbReference type="Rhea" id="RHEA:31451"/>
        <dbReference type="ChEBI" id="CHEBI:17754"/>
        <dbReference type="ChEBI" id="CHEBI:62237"/>
        <dbReference type="ChEBI" id="CHEBI:64716"/>
    </reaction>
</comment>
<protein>
    <recommendedName>
        <fullName evidence="12 13">Cardiolipin synthase</fullName>
        <shortName evidence="12">CL synthase</shortName>
        <ecNumber evidence="12 13">2.7.8.-</ecNumber>
    </recommendedName>
</protein>
<dbReference type="InterPro" id="IPR027379">
    <property type="entry name" value="CLS_N"/>
</dbReference>
<evidence type="ECO:0000256" key="12">
    <source>
        <dbReference type="HAMAP-Rule" id="MF_01916"/>
    </source>
</evidence>
<dbReference type="Proteomes" id="UP000475249">
    <property type="component" value="Unassembled WGS sequence"/>
</dbReference>
<dbReference type="InterPro" id="IPR025202">
    <property type="entry name" value="PLD-like_dom"/>
</dbReference>
<dbReference type="RefSeq" id="WP_161434971.1">
    <property type="nucleotide sequence ID" value="NZ_WXYO01000003.1"/>
</dbReference>
<evidence type="ECO:0000256" key="9">
    <source>
        <dbReference type="ARBA" id="ARBA00023136"/>
    </source>
</evidence>
<keyword evidence="2 12" id="KW-1003">Cell membrane</keyword>
<dbReference type="InterPro" id="IPR001736">
    <property type="entry name" value="PLipase_D/transphosphatidylase"/>
</dbReference>
<sequence>MWWTIAVVLYILIALSLVVSLLFNGVRPAKTLGWLLAIFTLPVAGILFYLVLGRNRRKQKLQRMVDNGIFADSKTDTSKLPDLFHKNAKLIRLIHSLGYYPLSTDNHLTLLKDGKETFDHIFTALQKASRTIHLQYYIFEEGELADRLLELFASKVNSGVQVRLIYDGIGSFSLSRAYLKKLKDIGVEVYPFLPFRFGRFLSSLNYRNHRKIIVVDGSIGFTGGINISDKYLKGDPMLGTWHDMHLEIEGAAASYLDDIFLKDWFLVSGEQIKQPVMAENTVKAYGEQAVHVIPSGPNDGFSTIEKIYFTMITEARKYVYITNPYIIPSQTILQALQTAALSGVDVRLLVSTTSDSKIVGWSVSSYFESFLKAGVRIFQYPDGFLHSKVIVSDDHLSTVGTANLDDRSFHQNYEVNAVVYDKGFANFLREDFLKDSAKSQELIYSRFTERPWHHRLREGFARLFSPVL</sequence>
<keyword evidence="8 12" id="KW-0443">Lipid metabolism</keyword>
<dbReference type="Pfam" id="PF13396">
    <property type="entry name" value="PLDc_N"/>
    <property type="match status" value="1"/>
</dbReference>
<keyword evidence="9 12" id="KW-0472">Membrane</keyword>
<feature type="domain" description="PLD phosphodiesterase" evidence="14">
    <location>
        <begin position="381"/>
        <end position="408"/>
    </location>
</feature>
<dbReference type="GO" id="GO:0005886">
    <property type="term" value="C:plasma membrane"/>
    <property type="evidence" value="ECO:0007669"/>
    <property type="project" value="UniProtKB-SubCell"/>
</dbReference>
<feature type="active site" evidence="12">
    <location>
        <position position="216"/>
    </location>
</feature>
<evidence type="ECO:0000256" key="2">
    <source>
        <dbReference type="ARBA" id="ARBA00022475"/>
    </source>
</evidence>
<evidence type="ECO:0000313" key="15">
    <source>
        <dbReference type="EMBL" id="NAS11937.1"/>
    </source>
</evidence>
<dbReference type="SUPFAM" id="SSF56024">
    <property type="entry name" value="Phospholipase D/nuclease"/>
    <property type="match status" value="2"/>
</dbReference>
<comment type="function">
    <text evidence="12">Catalyzes the reversible phosphatidyl group transfer from one phosphatidylglycerol molecule to another to form cardiolipin (CL) (diphosphatidylglycerol) and glycerol.</text>
</comment>
<dbReference type="EMBL" id="WXYO01000003">
    <property type="protein sequence ID" value="NAS11937.1"/>
    <property type="molecule type" value="Genomic_DNA"/>
</dbReference>
<evidence type="ECO:0000313" key="16">
    <source>
        <dbReference type="Proteomes" id="UP000475249"/>
    </source>
</evidence>
<feature type="active site" evidence="12">
    <location>
        <position position="388"/>
    </location>
</feature>
<proteinExistence type="inferred from homology"/>
<evidence type="ECO:0000256" key="6">
    <source>
        <dbReference type="ARBA" id="ARBA00022737"/>
    </source>
</evidence>
<organism evidence="15 16">
    <name type="scientific">Poritiphilus flavus</name>
    <dbReference type="NCBI Taxonomy" id="2697053"/>
    <lineage>
        <taxon>Bacteria</taxon>
        <taxon>Pseudomonadati</taxon>
        <taxon>Bacteroidota</taxon>
        <taxon>Flavobacteriia</taxon>
        <taxon>Flavobacteriales</taxon>
        <taxon>Flavobacteriaceae</taxon>
        <taxon>Poritiphilus</taxon>
    </lineage>
</organism>
<dbReference type="NCBIfam" id="TIGR04265">
    <property type="entry name" value="bac_cardiolipin"/>
    <property type="match status" value="1"/>
</dbReference>
<evidence type="ECO:0000256" key="11">
    <source>
        <dbReference type="ARBA" id="ARBA00023264"/>
    </source>
</evidence>
<evidence type="ECO:0000259" key="14">
    <source>
        <dbReference type="PROSITE" id="PS50035"/>
    </source>
</evidence>
<dbReference type="Gene3D" id="3.30.870.10">
    <property type="entry name" value="Endonuclease Chain A"/>
    <property type="match status" value="2"/>
</dbReference>
<dbReference type="HAMAP" id="MF_01916">
    <property type="entry name" value="Cardiolipin_synth_Cls"/>
    <property type="match status" value="1"/>
</dbReference>
<evidence type="ECO:0000256" key="7">
    <source>
        <dbReference type="ARBA" id="ARBA00022989"/>
    </source>
</evidence>
<accession>A0A6L9EB00</accession>
<keyword evidence="7 12" id="KW-1133">Transmembrane helix</keyword>
<dbReference type="CDD" id="cd09110">
    <property type="entry name" value="PLDc_CLS_1"/>
    <property type="match status" value="1"/>
</dbReference>
<dbReference type="PROSITE" id="PS50035">
    <property type="entry name" value="PLD"/>
    <property type="match status" value="2"/>
</dbReference>
<feature type="active site" evidence="12">
    <location>
        <position position="211"/>
    </location>
</feature>
<dbReference type="InterPro" id="IPR030874">
    <property type="entry name" value="Cardiolipin_synth_Firmi"/>
</dbReference>
<gene>
    <name evidence="15" type="primary">cls</name>
    <name evidence="15" type="ORF">GTQ38_07995</name>
</gene>
<feature type="transmembrane region" description="Helical" evidence="12">
    <location>
        <begin position="7"/>
        <end position="26"/>
    </location>
</feature>
<dbReference type="CDD" id="cd09112">
    <property type="entry name" value="PLDc_CLS_2"/>
    <property type="match status" value="1"/>
</dbReference>
<dbReference type="InterPro" id="IPR022924">
    <property type="entry name" value="Cardiolipin_synthase"/>
</dbReference>
<keyword evidence="6" id="KW-0677">Repeat</keyword>
<feature type="active site" evidence="12">
    <location>
        <position position="393"/>
    </location>
</feature>
<comment type="similarity">
    <text evidence="12">Belongs to the phospholipase D family. Cardiolipin synthase subfamily.</text>
</comment>
<reference evidence="15 16" key="1">
    <citation type="submission" date="2020-01" db="EMBL/GenBank/DDBJ databases">
        <title>Bacteria diversity of Porities sp.</title>
        <authorList>
            <person name="Wang G."/>
        </authorList>
    </citation>
    <scope>NUCLEOTIDE SEQUENCE [LARGE SCALE GENOMIC DNA]</scope>
    <source>
        <strain evidence="15 16">R33</strain>
    </source>
</reference>
<evidence type="ECO:0000256" key="4">
    <source>
        <dbReference type="ARBA" id="ARBA00022679"/>
    </source>
</evidence>
<keyword evidence="4 12" id="KW-0808">Transferase</keyword>